<gene>
    <name evidence="2" type="ORF">NDEV_1395</name>
</gene>
<dbReference type="Pfam" id="PF00072">
    <property type="entry name" value="Response_reg"/>
    <property type="match status" value="1"/>
</dbReference>
<evidence type="ECO:0000313" key="2">
    <source>
        <dbReference type="EMBL" id="CUR52160.1"/>
    </source>
</evidence>
<sequence>MSHTQENQNKSSTRISAIVIDDNKELLDLFVELLQIRGVKVAGTGANGEEAITLYQTHGPDIVFLDAKMPVHDGFYALSKIREFDPHAKIVLVTGSNQEKALLDNCKANVIVEKPFDIEEIMKITCQLTGKYLENIQ</sequence>
<dbReference type="PANTHER" id="PTHR43228:SF1">
    <property type="entry name" value="TWO-COMPONENT RESPONSE REGULATOR ARR22"/>
    <property type="match status" value="1"/>
</dbReference>
<organism evidence="2 3">
    <name type="scientific">Nitrosotalea devaniterrae</name>
    <dbReference type="NCBI Taxonomy" id="1078905"/>
    <lineage>
        <taxon>Archaea</taxon>
        <taxon>Nitrososphaerota</taxon>
        <taxon>Nitrososphaeria</taxon>
        <taxon>Nitrosotaleales</taxon>
        <taxon>Nitrosotaleaceae</taxon>
        <taxon>Nitrosotalea</taxon>
    </lineage>
</organism>
<dbReference type="SUPFAM" id="SSF52172">
    <property type="entry name" value="CheY-like"/>
    <property type="match status" value="1"/>
</dbReference>
<feature type="domain" description="Response regulatory" evidence="1">
    <location>
        <begin position="16"/>
        <end position="129"/>
    </location>
</feature>
<dbReference type="EMBL" id="LN890280">
    <property type="protein sequence ID" value="CUR52160.1"/>
    <property type="molecule type" value="Genomic_DNA"/>
</dbReference>
<evidence type="ECO:0000313" key="3">
    <source>
        <dbReference type="Proteomes" id="UP000196239"/>
    </source>
</evidence>
<dbReference type="Gene3D" id="3.40.50.2300">
    <property type="match status" value="1"/>
</dbReference>
<dbReference type="Proteomes" id="UP000196239">
    <property type="component" value="Chromosome 1"/>
</dbReference>
<proteinExistence type="predicted"/>
<dbReference type="AlphaFoldDB" id="A0A128A489"/>
<dbReference type="SMART" id="SM00448">
    <property type="entry name" value="REC"/>
    <property type="match status" value="1"/>
</dbReference>
<dbReference type="KEGG" id="ndv:NDEV_1395"/>
<name>A0A128A489_9ARCH</name>
<reference evidence="3" key="1">
    <citation type="submission" date="2015-10" db="EMBL/GenBank/DDBJ databases">
        <authorList>
            <person name="Lehtovirta-Morley L.E."/>
            <person name="Vieille C."/>
        </authorList>
    </citation>
    <scope>NUCLEOTIDE SEQUENCE [LARGE SCALE GENOMIC DNA]</scope>
</reference>
<dbReference type="GO" id="GO:0000160">
    <property type="term" value="P:phosphorelay signal transduction system"/>
    <property type="evidence" value="ECO:0007669"/>
    <property type="project" value="InterPro"/>
</dbReference>
<accession>A0A128A489</accession>
<dbReference type="PROSITE" id="PS50110">
    <property type="entry name" value="RESPONSE_REGULATORY"/>
    <property type="match status" value="1"/>
</dbReference>
<evidence type="ECO:0000259" key="1">
    <source>
        <dbReference type="PROSITE" id="PS50110"/>
    </source>
</evidence>
<dbReference type="InterPro" id="IPR001789">
    <property type="entry name" value="Sig_transdc_resp-reg_receiver"/>
</dbReference>
<dbReference type="PANTHER" id="PTHR43228">
    <property type="entry name" value="TWO-COMPONENT RESPONSE REGULATOR"/>
    <property type="match status" value="1"/>
</dbReference>
<dbReference type="InterPro" id="IPR011006">
    <property type="entry name" value="CheY-like_superfamily"/>
</dbReference>
<dbReference type="InterPro" id="IPR052048">
    <property type="entry name" value="ST_Response_Regulator"/>
</dbReference>
<keyword evidence="3" id="KW-1185">Reference proteome</keyword>
<protein>
    <submittedName>
        <fullName evidence="2">CheY-like receiver</fullName>
    </submittedName>
</protein>